<dbReference type="InterPro" id="IPR036907">
    <property type="entry name" value="5'-Nucleotdase_C_sf"/>
</dbReference>
<dbReference type="Proteomes" id="UP000543836">
    <property type="component" value="Unassembled WGS sequence"/>
</dbReference>
<sequence length="818" mass="83864">MTKPFGMGLLAAAALALSASTAFADYQLNILHFNDFHSRVEPINKFDATCSAAEESKNECFGGAARLKTAIDQRRAALAGQNVLLLDAGDNFQGSLFYTTYKGAAEVEFLNDMKLDTMTVGNHEFDDGEGPLAAFLDKAQFPVVTANLVVDDQSKIGDRIKKSIVLDIGGQKIGIVGAVTAETPELSSPGPHVKITDDAAAISAEVDALKAQGVNKIIALTHVGYPRDVAQIARIAGVDVVVGGHSHTLLSNTDPKAAGPYPTMVDNPAGYKVPVVQAASYSKYLGDIVITFDDNGVVKEAKGDPILLDSSIKPDPAIAARIQEMAKPIDELRHKVIGSAQAPIEGAREICRVQECSMGNLVADAMLDRTKNQGITIAIQNGGGLRASIGAGDVTMGDVLTVLPFQNTIATFQLTGADLKAALENGLSQIDDGAGRFPQVAGLKYTFDKSKPPGDRIVSVTVQEGTEFVPLDPNKTYGVVSNNYMRAGGDGYVVFAKDGKNAYDFGPDLEGVVADYLASHRPYKPYTDGRVTQVGGTAAMAQPEAGKPAETQQAASSDQKPAPAAADKSAASSATAPAASTPTATTTPDTSTSQTTAAQTTAAPAATAPATTTPAPTTTAPAASTPGTTTTPDTSTSQTTAPAATPPTTNTAPATTAPDTNAPATTAPAPTTTAPAASTPGTTTTPDTSTSQTTAPAATPPTTSTAPVTTAPATIAPATSTPETTAPATTAPATTTPTPTTTAPAAPTTAPETTAPAPQASEPPKTPASHVIAAGDTLWDLAKTYYGDAGEWRKLAAANRNLKPRHLTVGRELKIPAK</sequence>
<keyword evidence="4 8" id="KW-0732">Signal</keyword>
<dbReference type="PRINTS" id="PR01607">
    <property type="entry name" value="APYRASEFAMLY"/>
</dbReference>
<feature type="chain" id="PRO_5031531246" evidence="8">
    <location>
        <begin position="25"/>
        <end position="818"/>
    </location>
</feature>
<evidence type="ECO:0000256" key="8">
    <source>
        <dbReference type="SAM" id="SignalP"/>
    </source>
</evidence>
<dbReference type="PROSITE" id="PS51782">
    <property type="entry name" value="LYSM"/>
    <property type="match status" value="1"/>
</dbReference>
<protein>
    <submittedName>
        <fullName evidence="10">5'-nucleotidase</fullName>
        <ecNumber evidence="10">3.1.3.5</ecNumber>
    </submittedName>
</protein>
<dbReference type="InterPro" id="IPR004843">
    <property type="entry name" value="Calcineurin-like_PHP"/>
</dbReference>
<evidence type="ECO:0000256" key="6">
    <source>
        <dbReference type="ARBA" id="ARBA00022801"/>
    </source>
</evidence>
<dbReference type="PANTHER" id="PTHR11575:SF24">
    <property type="entry name" value="5'-NUCLEOTIDASE"/>
    <property type="match status" value="1"/>
</dbReference>
<evidence type="ECO:0000259" key="9">
    <source>
        <dbReference type="PROSITE" id="PS51782"/>
    </source>
</evidence>
<keyword evidence="3" id="KW-0479">Metal-binding</keyword>
<reference evidence="10 11" key="1">
    <citation type="submission" date="2020-08" db="EMBL/GenBank/DDBJ databases">
        <title>Genomic Encyclopedia of Type Strains, Phase IV (KMG-V): Genome sequencing to study the core and pangenomes of soil and plant-associated prokaryotes.</title>
        <authorList>
            <person name="Whitman W."/>
        </authorList>
    </citation>
    <scope>NUCLEOTIDE SEQUENCE [LARGE SCALE GENOMIC DNA]</scope>
    <source>
        <strain evidence="10 11">SEMIA 492</strain>
    </source>
</reference>
<dbReference type="SUPFAM" id="SSF56300">
    <property type="entry name" value="Metallo-dependent phosphatases"/>
    <property type="match status" value="1"/>
</dbReference>
<comment type="caution">
    <text evidence="10">The sequence shown here is derived from an EMBL/GenBank/DDBJ whole genome shotgun (WGS) entry which is preliminary data.</text>
</comment>
<feature type="compositionally biased region" description="Low complexity" evidence="7">
    <location>
        <begin position="554"/>
        <end position="763"/>
    </location>
</feature>
<evidence type="ECO:0000313" key="11">
    <source>
        <dbReference type="Proteomes" id="UP000543836"/>
    </source>
</evidence>
<dbReference type="SMART" id="SM00257">
    <property type="entry name" value="LysM"/>
    <property type="match status" value="1"/>
</dbReference>
<dbReference type="GO" id="GO:0046872">
    <property type="term" value="F:metal ion binding"/>
    <property type="evidence" value="ECO:0007669"/>
    <property type="project" value="UniProtKB-KW"/>
</dbReference>
<feature type="region of interest" description="Disordered" evidence="7">
    <location>
        <begin position="539"/>
        <end position="769"/>
    </location>
</feature>
<dbReference type="GO" id="GO:0008253">
    <property type="term" value="F:5'-nucleotidase activity"/>
    <property type="evidence" value="ECO:0007669"/>
    <property type="project" value="UniProtKB-EC"/>
</dbReference>
<feature type="signal peptide" evidence="8">
    <location>
        <begin position="1"/>
        <end position="24"/>
    </location>
</feature>
<dbReference type="FunFam" id="3.90.780.10:FF:000004">
    <property type="entry name" value="UDP-sugar hydrolase, putative"/>
    <property type="match status" value="1"/>
</dbReference>
<keyword evidence="6 10" id="KW-0378">Hydrolase</keyword>
<dbReference type="CDD" id="cd00118">
    <property type="entry name" value="LysM"/>
    <property type="match status" value="1"/>
</dbReference>
<dbReference type="EC" id="3.1.3.5" evidence="10"/>
<dbReference type="GO" id="GO:0009166">
    <property type="term" value="P:nucleotide catabolic process"/>
    <property type="evidence" value="ECO:0007669"/>
    <property type="project" value="InterPro"/>
</dbReference>
<dbReference type="InterPro" id="IPR036779">
    <property type="entry name" value="LysM_dom_sf"/>
</dbReference>
<dbReference type="Gene3D" id="3.90.780.10">
    <property type="entry name" value="5'-Nucleotidase, C-terminal domain"/>
    <property type="match status" value="1"/>
</dbReference>
<dbReference type="Gene3D" id="3.60.21.10">
    <property type="match status" value="1"/>
</dbReference>
<dbReference type="CDD" id="cd07409">
    <property type="entry name" value="MPP_CD73_N"/>
    <property type="match status" value="1"/>
</dbReference>
<dbReference type="Gene3D" id="3.10.350.10">
    <property type="entry name" value="LysM domain"/>
    <property type="match status" value="1"/>
</dbReference>
<gene>
    <name evidence="10" type="ORF">GGE60_000571</name>
</gene>
<feature type="domain" description="LysM" evidence="9">
    <location>
        <begin position="768"/>
        <end position="815"/>
    </location>
</feature>
<name>A0A7W6ZPQ2_9HYPH</name>
<dbReference type="FunFam" id="3.60.21.10:FF:000020">
    <property type="entry name" value="NT5E isoform 4"/>
    <property type="match status" value="1"/>
</dbReference>
<dbReference type="AlphaFoldDB" id="A0A7W6ZPQ2"/>
<comment type="subcellular location">
    <subcellularLocation>
        <location evidence="1">Secreted</location>
    </subcellularLocation>
</comment>
<dbReference type="InterPro" id="IPR008334">
    <property type="entry name" value="5'-Nucleotdase_C"/>
</dbReference>
<keyword evidence="2" id="KW-0964">Secreted</keyword>
<dbReference type="EMBL" id="JACIIG010000001">
    <property type="protein sequence ID" value="MBB4566483.1"/>
    <property type="molecule type" value="Genomic_DNA"/>
</dbReference>
<evidence type="ECO:0000256" key="7">
    <source>
        <dbReference type="SAM" id="MobiDB-lite"/>
    </source>
</evidence>
<dbReference type="Pfam" id="PF00149">
    <property type="entry name" value="Metallophos"/>
    <property type="match status" value="1"/>
</dbReference>
<dbReference type="RefSeq" id="WP_028752876.1">
    <property type="nucleotide sequence ID" value="NZ_JACIIG010000001.1"/>
</dbReference>
<dbReference type="SUPFAM" id="SSF55816">
    <property type="entry name" value="5'-nucleotidase (syn. UDP-sugar hydrolase), C-terminal domain"/>
    <property type="match status" value="1"/>
</dbReference>
<dbReference type="Pfam" id="PF01476">
    <property type="entry name" value="LysM"/>
    <property type="match status" value="1"/>
</dbReference>
<evidence type="ECO:0000256" key="2">
    <source>
        <dbReference type="ARBA" id="ARBA00022525"/>
    </source>
</evidence>
<dbReference type="Pfam" id="PF02872">
    <property type="entry name" value="5_nucleotid_C"/>
    <property type="match status" value="1"/>
</dbReference>
<keyword evidence="5" id="KW-0547">Nucleotide-binding</keyword>
<keyword evidence="11" id="KW-1185">Reference proteome</keyword>
<evidence type="ECO:0000256" key="1">
    <source>
        <dbReference type="ARBA" id="ARBA00004613"/>
    </source>
</evidence>
<organism evidence="10 11">
    <name type="scientific">Rhizobium leucaenae</name>
    <dbReference type="NCBI Taxonomy" id="29450"/>
    <lineage>
        <taxon>Bacteria</taxon>
        <taxon>Pseudomonadati</taxon>
        <taxon>Pseudomonadota</taxon>
        <taxon>Alphaproteobacteria</taxon>
        <taxon>Hyphomicrobiales</taxon>
        <taxon>Rhizobiaceae</taxon>
        <taxon>Rhizobium/Agrobacterium group</taxon>
        <taxon>Rhizobium</taxon>
    </lineage>
</organism>
<dbReference type="PANTHER" id="PTHR11575">
    <property type="entry name" value="5'-NUCLEOTIDASE-RELATED"/>
    <property type="match status" value="1"/>
</dbReference>
<dbReference type="InterPro" id="IPR029052">
    <property type="entry name" value="Metallo-depent_PP-like"/>
</dbReference>
<proteinExistence type="predicted"/>
<dbReference type="InterPro" id="IPR006179">
    <property type="entry name" value="5_nucleotidase/apyrase"/>
</dbReference>
<accession>A0A7W6ZPQ2</accession>
<evidence type="ECO:0000256" key="4">
    <source>
        <dbReference type="ARBA" id="ARBA00022729"/>
    </source>
</evidence>
<evidence type="ECO:0000256" key="5">
    <source>
        <dbReference type="ARBA" id="ARBA00022741"/>
    </source>
</evidence>
<dbReference type="InterPro" id="IPR018392">
    <property type="entry name" value="LysM"/>
</dbReference>
<dbReference type="GO" id="GO:0005576">
    <property type="term" value="C:extracellular region"/>
    <property type="evidence" value="ECO:0007669"/>
    <property type="project" value="UniProtKB-SubCell"/>
</dbReference>
<evidence type="ECO:0000313" key="10">
    <source>
        <dbReference type="EMBL" id="MBB4566483.1"/>
    </source>
</evidence>
<evidence type="ECO:0000256" key="3">
    <source>
        <dbReference type="ARBA" id="ARBA00022723"/>
    </source>
</evidence>
<dbReference type="GO" id="GO:0000166">
    <property type="term" value="F:nucleotide binding"/>
    <property type="evidence" value="ECO:0007669"/>
    <property type="project" value="UniProtKB-KW"/>
</dbReference>